<dbReference type="RefSeq" id="WP_344171352.1">
    <property type="nucleotide sequence ID" value="NZ_BAAANC010000001.1"/>
</dbReference>
<evidence type="ECO:0000313" key="1">
    <source>
        <dbReference type="EMBL" id="GAA1517039.1"/>
    </source>
</evidence>
<reference evidence="1 2" key="1">
    <citation type="journal article" date="2019" name="Int. J. Syst. Evol. Microbiol.">
        <title>The Global Catalogue of Microorganisms (GCM) 10K type strain sequencing project: providing services to taxonomists for standard genome sequencing and annotation.</title>
        <authorList>
            <consortium name="The Broad Institute Genomics Platform"/>
            <consortium name="The Broad Institute Genome Sequencing Center for Infectious Disease"/>
            <person name="Wu L."/>
            <person name="Ma J."/>
        </authorList>
    </citation>
    <scope>NUCLEOTIDE SEQUENCE [LARGE SCALE GENOMIC DNA]</scope>
    <source>
        <strain evidence="1 2">JCM 14303</strain>
    </source>
</reference>
<keyword evidence="2" id="KW-1185">Reference proteome</keyword>
<comment type="caution">
    <text evidence="1">The sequence shown here is derived from an EMBL/GenBank/DDBJ whole genome shotgun (WGS) entry which is preliminary data.</text>
</comment>
<accession>A0ABN2AEU0</accession>
<gene>
    <name evidence="1" type="ORF">GCM10009741_15200</name>
</gene>
<dbReference type="EMBL" id="BAAANC010000001">
    <property type="protein sequence ID" value="GAA1517039.1"/>
    <property type="molecule type" value="Genomic_DNA"/>
</dbReference>
<evidence type="ECO:0000313" key="2">
    <source>
        <dbReference type="Proteomes" id="UP001500363"/>
    </source>
</evidence>
<protein>
    <submittedName>
        <fullName evidence="1">Uncharacterized protein</fullName>
    </submittedName>
</protein>
<proteinExistence type="predicted"/>
<name>A0ABN2AEU0_9ACTN</name>
<organism evidence="1 2">
    <name type="scientific">Kribbella lupini</name>
    <dbReference type="NCBI Taxonomy" id="291602"/>
    <lineage>
        <taxon>Bacteria</taxon>
        <taxon>Bacillati</taxon>
        <taxon>Actinomycetota</taxon>
        <taxon>Actinomycetes</taxon>
        <taxon>Propionibacteriales</taxon>
        <taxon>Kribbellaceae</taxon>
        <taxon>Kribbella</taxon>
    </lineage>
</organism>
<sequence>MQDREYLFLHTSESVQAVAEWIQKQFALEPIPNGSDDEDEIGLRGPARTADATVGYEVQYNIYPVHEPEPDEVQAFDAYPVEIDLWLGQDGGTQAQEARLLFDQLVQARPDVPMLLCHDLSDLVAAYLPGQGVHEFPDHVTVYARHADAWRGWVVSG</sequence>
<dbReference type="Proteomes" id="UP001500363">
    <property type="component" value="Unassembled WGS sequence"/>
</dbReference>